<dbReference type="GO" id="GO:0016787">
    <property type="term" value="F:hydrolase activity"/>
    <property type="evidence" value="ECO:0007669"/>
    <property type="project" value="UniProtKB-KW"/>
</dbReference>
<protein>
    <submittedName>
        <fullName evidence="1">P-loop containing nucleoside triphosphate hydrolase protein</fullName>
    </submittedName>
</protein>
<dbReference type="Proteomes" id="UP001172155">
    <property type="component" value="Unassembled WGS sequence"/>
</dbReference>
<sequence length="601" mass="67390">MLDTLKSLTTCITRLNRYIELLPDQPALHACMRQVCDEYVGFCISAILFREKSRWFWVYTVTCRPMNEKFQDAKAKIDGHIHQFEKEASLEIASITLREIRTLQQAPSAQPTNVKPSPVFKVDFAQNKFFTGRETEVSLLCEHVQNARKDGERGICTIHSMGGMGKTQLALEYAYRFRAELDCVFWMPAEHGPRLAQVFADIWTAVAGEAGSGPGQDASSPPIALPDNLAATVLRTKEWLRVTARPWLLIYDNVEDWDTIKPYWPSGNSGTILITSQRSDLVQISGGCEIPLSPLPPQEGRALLMKHLRKEPSNSAQDIKLAVSIAGKVGGLPVAISHIAGYIEKPQSTLDCQSWTHQYHQTLETTRDIALHELSTKSRALLNILAMLDAEYILEDLLFSNPALALIIRLAFPRQSDIQAPSNQNWLANEACLGHALHLGNAPNGFPELLADVSNYMWERGLYERGIITGQLAKRIHKEHQSEASEQSHDLIEHSKICTLLSGIYLELGISGREGGLAEALEAWEPRRQIRALSCSTDEMTQENLLLVANSWNDIACCMMEYGCYDTAEAWLSKSLELKRDLDEDGVAFFNYAENFKTWPS</sequence>
<name>A0AA40EUD7_9PEZI</name>
<dbReference type="InterPro" id="IPR027417">
    <property type="entry name" value="P-loop_NTPase"/>
</dbReference>
<dbReference type="EMBL" id="JAUKUD010000004">
    <property type="protein sequence ID" value="KAK0745720.1"/>
    <property type="molecule type" value="Genomic_DNA"/>
</dbReference>
<dbReference type="SUPFAM" id="SSF52540">
    <property type="entry name" value="P-loop containing nucleoside triphosphate hydrolases"/>
    <property type="match status" value="1"/>
</dbReference>
<keyword evidence="1" id="KW-0378">Hydrolase</keyword>
<accession>A0AA40EUD7</accession>
<dbReference type="AlphaFoldDB" id="A0AA40EUD7"/>
<evidence type="ECO:0000313" key="1">
    <source>
        <dbReference type="EMBL" id="KAK0745720.1"/>
    </source>
</evidence>
<dbReference type="PANTHER" id="PTHR35205">
    <property type="entry name" value="NB-ARC AND TPR DOMAIN PROTEIN"/>
    <property type="match status" value="1"/>
</dbReference>
<gene>
    <name evidence="1" type="ORF">B0T18DRAFT_390296</name>
</gene>
<keyword evidence="2" id="KW-1185">Reference proteome</keyword>
<evidence type="ECO:0000313" key="2">
    <source>
        <dbReference type="Proteomes" id="UP001172155"/>
    </source>
</evidence>
<reference evidence="1" key="1">
    <citation type="submission" date="2023-06" db="EMBL/GenBank/DDBJ databases">
        <title>Genome-scale phylogeny and comparative genomics of the fungal order Sordariales.</title>
        <authorList>
            <consortium name="Lawrence Berkeley National Laboratory"/>
            <person name="Hensen N."/>
            <person name="Bonometti L."/>
            <person name="Westerberg I."/>
            <person name="Brannstrom I.O."/>
            <person name="Guillou S."/>
            <person name="Cros-Aarteil S."/>
            <person name="Calhoun S."/>
            <person name="Haridas S."/>
            <person name="Kuo A."/>
            <person name="Mondo S."/>
            <person name="Pangilinan J."/>
            <person name="Riley R."/>
            <person name="LaButti K."/>
            <person name="Andreopoulos B."/>
            <person name="Lipzen A."/>
            <person name="Chen C."/>
            <person name="Yanf M."/>
            <person name="Daum C."/>
            <person name="Ng V."/>
            <person name="Clum A."/>
            <person name="Steindorff A."/>
            <person name="Ohm R."/>
            <person name="Martin F."/>
            <person name="Silar P."/>
            <person name="Natvig D."/>
            <person name="Lalanne C."/>
            <person name="Gautier V."/>
            <person name="Ament-velasquez S.L."/>
            <person name="Kruys A."/>
            <person name="Hutchinson M.I."/>
            <person name="Powell A.J."/>
            <person name="Barry K."/>
            <person name="Miller A.N."/>
            <person name="Grigoriev I.V."/>
            <person name="Debuchy R."/>
            <person name="Gladieux P."/>
            <person name="Thoren M.H."/>
            <person name="Johannesson H."/>
        </authorList>
    </citation>
    <scope>NUCLEOTIDE SEQUENCE</scope>
    <source>
        <strain evidence="1">SMH3187-1</strain>
    </source>
</reference>
<dbReference type="PRINTS" id="PR00364">
    <property type="entry name" value="DISEASERSIST"/>
</dbReference>
<organism evidence="1 2">
    <name type="scientific">Schizothecium vesticola</name>
    <dbReference type="NCBI Taxonomy" id="314040"/>
    <lineage>
        <taxon>Eukaryota</taxon>
        <taxon>Fungi</taxon>
        <taxon>Dikarya</taxon>
        <taxon>Ascomycota</taxon>
        <taxon>Pezizomycotina</taxon>
        <taxon>Sordariomycetes</taxon>
        <taxon>Sordariomycetidae</taxon>
        <taxon>Sordariales</taxon>
        <taxon>Schizotheciaceae</taxon>
        <taxon>Schizothecium</taxon>
    </lineage>
</organism>
<dbReference type="GO" id="GO:0043531">
    <property type="term" value="F:ADP binding"/>
    <property type="evidence" value="ECO:0007669"/>
    <property type="project" value="InterPro"/>
</dbReference>
<proteinExistence type="predicted"/>
<dbReference type="Gene3D" id="3.40.50.300">
    <property type="entry name" value="P-loop containing nucleotide triphosphate hydrolases"/>
    <property type="match status" value="1"/>
</dbReference>
<dbReference type="PANTHER" id="PTHR35205:SF1">
    <property type="entry name" value="ZU5 DOMAIN-CONTAINING PROTEIN"/>
    <property type="match status" value="1"/>
</dbReference>
<comment type="caution">
    <text evidence="1">The sequence shown here is derived from an EMBL/GenBank/DDBJ whole genome shotgun (WGS) entry which is preliminary data.</text>
</comment>